<keyword evidence="1" id="KW-1277">Toxin-antitoxin system</keyword>
<proteinExistence type="inferred from homology"/>
<dbReference type="PANTHER" id="PTHR35401:SF2">
    <property type="entry name" value="ABC-TYPE TRANSPORT SYSTEM"/>
    <property type="match status" value="1"/>
</dbReference>
<dbReference type="AlphaFoldDB" id="A0A6S6T9X2"/>
<dbReference type="EMBL" id="CACVAP010000064">
    <property type="protein sequence ID" value="CAA6811933.1"/>
    <property type="molecule type" value="Genomic_DNA"/>
</dbReference>
<reference evidence="3" key="1">
    <citation type="submission" date="2020-01" db="EMBL/GenBank/DDBJ databases">
        <authorList>
            <person name="Meier V. D."/>
            <person name="Meier V D."/>
        </authorList>
    </citation>
    <scope>NUCLEOTIDE SEQUENCE</scope>
    <source>
        <strain evidence="3">HLG_WM_MAG_06</strain>
    </source>
</reference>
<comment type="similarity">
    <text evidence="2">Belongs to the TacA antitoxin family.</text>
</comment>
<gene>
    <name evidence="3" type="ORF">HELGO_WM18439</name>
</gene>
<dbReference type="SUPFAM" id="SSF47598">
    <property type="entry name" value="Ribbon-helix-helix"/>
    <property type="match status" value="1"/>
</dbReference>
<dbReference type="InterPro" id="IPR010985">
    <property type="entry name" value="Ribbon_hlx_hlx"/>
</dbReference>
<dbReference type="Pfam" id="PF08681">
    <property type="entry name" value="TacA1"/>
    <property type="match status" value="1"/>
</dbReference>
<organism evidence="3">
    <name type="scientific">uncultured Sulfurovum sp</name>
    <dbReference type="NCBI Taxonomy" id="269237"/>
    <lineage>
        <taxon>Bacteria</taxon>
        <taxon>Pseudomonadati</taxon>
        <taxon>Campylobacterota</taxon>
        <taxon>Epsilonproteobacteria</taxon>
        <taxon>Campylobacterales</taxon>
        <taxon>Sulfurovaceae</taxon>
        <taxon>Sulfurovum</taxon>
        <taxon>environmental samples</taxon>
    </lineage>
</organism>
<dbReference type="InterPro" id="IPR014795">
    <property type="entry name" value="TacA_1-like"/>
</dbReference>
<dbReference type="PANTHER" id="PTHR35401">
    <property type="entry name" value="COPG FAMILY HELIX-TURN-HELIX PROTEIN-RELATED-RELATED"/>
    <property type="match status" value="1"/>
</dbReference>
<name>A0A6S6T9X2_9BACT</name>
<dbReference type="Gene3D" id="1.10.1220.10">
    <property type="entry name" value="Met repressor-like"/>
    <property type="match status" value="1"/>
</dbReference>
<dbReference type="Gene3D" id="1.20.890.30">
    <property type="entry name" value="VCA0319-like"/>
    <property type="match status" value="1"/>
</dbReference>
<accession>A0A6S6T9X2</accession>
<evidence type="ECO:0000256" key="2">
    <source>
        <dbReference type="ARBA" id="ARBA00049988"/>
    </source>
</evidence>
<dbReference type="InterPro" id="IPR013321">
    <property type="entry name" value="Arc_rbn_hlx_hlx"/>
</dbReference>
<dbReference type="GO" id="GO:0006355">
    <property type="term" value="P:regulation of DNA-templated transcription"/>
    <property type="evidence" value="ECO:0007669"/>
    <property type="project" value="InterPro"/>
</dbReference>
<protein>
    <recommendedName>
        <fullName evidence="4">DUF1778 domain-containing protein</fullName>
    </recommendedName>
</protein>
<evidence type="ECO:0008006" key="4">
    <source>
        <dbReference type="Google" id="ProtNLM"/>
    </source>
</evidence>
<evidence type="ECO:0000256" key="1">
    <source>
        <dbReference type="ARBA" id="ARBA00022649"/>
    </source>
</evidence>
<evidence type="ECO:0000313" key="3">
    <source>
        <dbReference type="EMBL" id="CAA6811933.1"/>
    </source>
</evidence>
<sequence length="101" mass="11138">MCQNDTYEGLAMTTSSPRITARVSLDTQELLSKAAALSGISSINSFVLSAAIEKANKIMEREETLKLSKRDAMLLLEALDRPAKANKKLSEAFKAYEEKKL</sequence>